<dbReference type="AlphaFoldDB" id="A0A8H4XBC8"/>
<dbReference type="OrthoDB" id="5105067at2759"/>
<keyword evidence="2" id="KW-1133">Transmembrane helix</keyword>
<evidence type="ECO:0000256" key="2">
    <source>
        <dbReference type="SAM" id="Phobius"/>
    </source>
</evidence>
<feature type="transmembrane region" description="Helical" evidence="2">
    <location>
        <begin position="178"/>
        <end position="204"/>
    </location>
</feature>
<evidence type="ECO:0000313" key="3">
    <source>
        <dbReference type="EMBL" id="KAF4968792.1"/>
    </source>
</evidence>
<proteinExistence type="predicted"/>
<sequence>MDLPLPRDANRTLRKKRSNRTSALTLSLSPERAQQPQQQQRNITSPARPSPALRSTHLSLISPDLLSRSASTLAHHRNISGSGLSPGTSLQSTDYGYLRSDNRAESALTVRPPTNLERGGSPPLTPFPPWVSEDEDEECETRAWEGSTTRTDKRQSYDGSHVPVTIVRVEGRWVVSSVIHGLVLALQFTVTLGVFSALMWVTVWKENEPGNDFDEWLWKLADPTLVAVLLLCSASLFAHEVKLLSSVALLYLQSLILAATTVSSLVLWARCFQEESRSVKGVLMGCNVLMWGLALFGFIRAVVIWKVDTNEDEMDQERAVMYGTFLPWGEGGDRRESL</sequence>
<feature type="region of interest" description="Disordered" evidence="1">
    <location>
        <begin position="1"/>
        <end position="53"/>
    </location>
</feature>
<evidence type="ECO:0000313" key="4">
    <source>
        <dbReference type="Proteomes" id="UP000622797"/>
    </source>
</evidence>
<reference evidence="3" key="2">
    <citation type="submission" date="2020-05" db="EMBL/GenBank/DDBJ databases">
        <authorList>
            <person name="Kim H.-S."/>
            <person name="Proctor R.H."/>
            <person name="Brown D.W."/>
        </authorList>
    </citation>
    <scope>NUCLEOTIDE SEQUENCE</scope>
    <source>
        <strain evidence="3">NRRL 20472</strain>
    </source>
</reference>
<feature type="transmembrane region" description="Helical" evidence="2">
    <location>
        <begin position="281"/>
        <end position="305"/>
    </location>
</feature>
<keyword evidence="2" id="KW-0812">Transmembrane</keyword>
<feature type="transmembrane region" description="Helical" evidence="2">
    <location>
        <begin position="250"/>
        <end position="269"/>
    </location>
</feature>
<accession>A0A8H4XBC8</accession>
<name>A0A8H4XBC8_9HYPO</name>
<keyword evidence="2" id="KW-0472">Membrane</keyword>
<comment type="caution">
    <text evidence="3">The sequence shown here is derived from an EMBL/GenBank/DDBJ whole genome shotgun (WGS) entry which is preliminary data.</text>
</comment>
<evidence type="ECO:0000256" key="1">
    <source>
        <dbReference type="SAM" id="MobiDB-lite"/>
    </source>
</evidence>
<dbReference type="EMBL" id="JABEXW010000186">
    <property type="protein sequence ID" value="KAF4968792.1"/>
    <property type="molecule type" value="Genomic_DNA"/>
</dbReference>
<organism evidence="3 4">
    <name type="scientific">Fusarium sarcochroum</name>
    <dbReference type="NCBI Taxonomy" id="1208366"/>
    <lineage>
        <taxon>Eukaryota</taxon>
        <taxon>Fungi</taxon>
        <taxon>Dikarya</taxon>
        <taxon>Ascomycota</taxon>
        <taxon>Pezizomycotina</taxon>
        <taxon>Sordariomycetes</taxon>
        <taxon>Hypocreomycetidae</taxon>
        <taxon>Hypocreales</taxon>
        <taxon>Nectriaceae</taxon>
        <taxon>Fusarium</taxon>
        <taxon>Fusarium lateritium species complex</taxon>
    </lineage>
</organism>
<gene>
    <name evidence="3" type="ORF">FSARC_3819</name>
</gene>
<protein>
    <submittedName>
        <fullName evidence="3">Uncharacterized protein</fullName>
    </submittedName>
</protein>
<keyword evidence="4" id="KW-1185">Reference proteome</keyword>
<dbReference type="Proteomes" id="UP000622797">
    <property type="component" value="Unassembled WGS sequence"/>
</dbReference>
<reference evidence="3" key="1">
    <citation type="journal article" date="2020" name="BMC Genomics">
        <title>Correction to: Identification and distribution of gene clusters required for synthesis of sphingolipid metabolism inhibitors in diverse species of the filamentous fungus Fusarium.</title>
        <authorList>
            <person name="Kim H.S."/>
            <person name="Lohmar J.M."/>
            <person name="Busman M."/>
            <person name="Brown D.W."/>
            <person name="Naumann T.A."/>
            <person name="Divon H.H."/>
            <person name="Lysoe E."/>
            <person name="Uhlig S."/>
            <person name="Proctor R.H."/>
        </authorList>
    </citation>
    <scope>NUCLEOTIDE SEQUENCE</scope>
    <source>
        <strain evidence="3">NRRL 20472</strain>
    </source>
</reference>
<feature type="region of interest" description="Disordered" evidence="1">
    <location>
        <begin position="104"/>
        <end position="132"/>
    </location>
</feature>